<dbReference type="Pfam" id="PF07963">
    <property type="entry name" value="N_methyl"/>
    <property type="match status" value="1"/>
</dbReference>
<dbReference type="EMBL" id="MFKT01000021">
    <property type="protein sequence ID" value="OGG52891.1"/>
    <property type="molecule type" value="Genomic_DNA"/>
</dbReference>
<comment type="caution">
    <text evidence="2">The sequence shown here is derived from an EMBL/GenBank/DDBJ whole genome shotgun (WGS) entry which is preliminary data.</text>
</comment>
<organism evidence="2 3">
    <name type="scientific">Candidatus Kaiserbacteria bacterium RIFCSPHIGHO2_01_FULL_53_29</name>
    <dbReference type="NCBI Taxonomy" id="1798480"/>
    <lineage>
        <taxon>Bacteria</taxon>
        <taxon>Candidatus Kaiseribacteriota</taxon>
    </lineage>
</organism>
<keyword evidence="1" id="KW-0472">Membrane</keyword>
<protein>
    <recommendedName>
        <fullName evidence="4">Prepilin-type N-terminal cleavage/methylation domain-containing protein</fullName>
    </recommendedName>
</protein>
<dbReference type="AlphaFoldDB" id="A0A1F6CV25"/>
<gene>
    <name evidence="2" type="ORF">A2851_04355</name>
</gene>
<dbReference type="InterPro" id="IPR012902">
    <property type="entry name" value="N_methyl_site"/>
</dbReference>
<dbReference type="Proteomes" id="UP000176863">
    <property type="component" value="Unassembled WGS sequence"/>
</dbReference>
<keyword evidence="1" id="KW-1133">Transmembrane helix</keyword>
<name>A0A1F6CV25_9BACT</name>
<accession>A0A1F6CV25</accession>
<feature type="transmembrane region" description="Helical" evidence="1">
    <location>
        <begin position="20"/>
        <end position="38"/>
    </location>
</feature>
<reference evidence="2 3" key="1">
    <citation type="journal article" date="2016" name="Nat. Commun.">
        <title>Thousands of microbial genomes shed light on interconnected biogeochemical processes in an aquifer system.</title>
        <authorList>
            <person name="Anantharaman K."/>
            <person name="Brown C.T."/>
            <person name="Hug L.A."/>
            <person name="Sharon I."/>
            <person name="Castelle C.J."/>
            <person name="Probst A.J."/>
            <person name="Thomas B.C."/>
            <person name="Singh A."/>
            <person name="Wilkins M.J."/>
            <person name="Karaoz U."/>
            <person name="Brodie E.L."/>
            <person name="Williams K.H."/>
            <person name="Hubbard S.S."/>
            <person name="Banfield J.F."/>
        </authorList>
    </citation>
    <scope>NUCLEOTIDE SEQUENCE [LARGE SCALE GENOMIC DNA]</scope>
</reference>
<evidence type="ECO:0008006" key="4">
    <source>
        <dbReference type="Google" id="ProtNLM"/>
    </source>
</evidence>
<evidence type="ECO:0000313" key="3">
    <source>
        <dbReference type="Proteomes" id="UP000176863"/>
    </source>
</evidence>
<proteinExistence type="predicted"/>
<keyword evidence="1" id="KW-0812">Transmembrane</keyword>
<dbReference type="STRING" id="1798480.A2851_04355"/>
<sequence>MKRRTTSCKGFTMIETLVYLALYAIIMTGLLSAVYSLIESSVHNQTVAMVEEEGNFLAGKIEWALSNAREILAPSSSGSTLSVTTFDGSPITIGLTGGDMRIQEASNPAHILNNTNVSITNLSFTHARASSDGINPESIESSFTIFATTSSGRFLSRAFSTLKYLRK</sequence>
<evidence type="ECO:0000313" key="2">
    <source>
        <dbReference type="EMBL" id="OGG52891.1"/>
    </source>
</evidence>
<evidence type="ECO:0000256" key="1">
    <source>
        <dbReference type="SAM" id="Phobius"/>
    </source>
</evidence>